<evidence type="ECO:0000256" key="1">
    <source>
        <dbReference type="ARBA" id="ARBA00010178"/>
    </source>
</evidence>
<dbReference type="Gene3D" id="3.40.50.1980">
    <property type="entry name" value="Nitrogenase molybdenum iron protein domain"/>
    <property type="match status" value="2"/>
</dbReference>
<dbReference type="EC" id="1.1.1.23" evidence="11"/>
<dbReference type="GO" id="GO:0046872">
    <property type="term" value="F:metal ion binding"/>
    <property type="evidence" value="ECO:0007669"/>
    <property type="project" value="UniProtKB-KW"/>
</dbReference>
<dbReference type="Gene3D" id="1.20.5.1300">
    <property type="match status" value="1"/>
</dbReference>
<evidence type="ECO:0000256" key="4">
    <source>
        <dbReference type="ARBA" id="ARBA00023002"/>
    </source>
</evidence>
<evidence type="ECO:0000256" key="3">
    <source>
        <dbReference type="ARBA" id="ARBA00022833"/>
    </source>
</evidence>
<feature type="active site" description="Proton acceptor" evidence="6">
    <location>
        <position position="328"/>
    </location>
</feature>
<evidence type="ECO:0000313" key="12">
    <source>
        <dbReference type="Proteomes" id="UP001304300"/>
    </source>
</evidence>
<evidence type="ECO:0000256" key="7">
    <source>
        <dbReference type="PIRSR" id="PIRSR000099-2"/>
    </source>
</evidence>
<dbReference type="SUPFAM" id="SSF53720">
    <property type="entry name" value="ALDH-like"/>
    <property type="match status" value="1"/>
</dbReference>
<feature type="binding site" evidence="8">
    <location>
        <position position="417"/>
    </location>
    <ligand>
        <name>substrate</name>
    </ligand>
</feature>
<dbReference type="InterPro" id="IPR016161">
    <property type="entry name" value="Ald_DH/histidinol_DH"/>
</dbReference>
<name>A0AAQ3LCF3_9BACT</name>
<evidence type="ECO:0000256" key="5">
    <source>
        <dbReference type="PIRNR" id="PIRNR000099"/>
    </source>
</evidence>
<evidence type="ECO:0000256" key="10">
    <source>
        <dbReference type="RuleBase" id="RU004175"/>
    </source>
</evidence>
<dbReference type="RefSeq" id="WP_317836071.1">
    <property type="nucleotide sequence ID" value="NZ_CP136920.1"/>
</dbReference>
<dbReference type="InterPro" id="IPR012131">
    <property type="entry name" value="Hstdl_DH"/>
</dbReference>
<dbReference type="AlphaFoldDB" id="A0AAQ3LCF3"/>
<evidence type="ECO:0000256" key="6">
    <source>
        <dbReference type="PIRSR" id="PIRSR000099-1"/>
    </source>
</evidence>
<dbReference type="PANTHER" id="PTHR21256">
    <property type="entry name" value="HISTIDINOL DEHYDROGENASE HDH"/>
    <property type="match status" value="1"/>
</dbReference>
<keyword evidence="12" id="KW-1185">Reference proteome</keyword>
<gene>
    <name evidence="11" type="primary">hisD</name>
    <name evidence="11" type="ORF">RZN69_10485</name>
</gene>
<evidence type="ECO:0000256" key="2">
    <source>
        <dbReference type="ARBA" id="ARBA00022723"/>
    </source>
</evidence>
<dbReference type="PRINTS" id="PR00083">
    <property type="entry name" value="HOLDHDRGNASE"/>
</dbReference>
<evidence type="ECO:0000256" key="9">
    <source>
        <dbReference type="PIRSR" id="PIRSR000099-4"/>
    </source>
</evidence>
<dbReference type="Pfam" id="PF00815">
    <property type="entry name" value="Histidinol_dh"/>
    <property type="match status" value="1"/>
</dbReference>
<keyword evidence="2 9" id="KW-0479">Metal-binding</keyword>
<dbReference type="GO" id="GO:0005829">
    <property type="term" value="C:cytosol"/>
    <property type="evidence" value="ECO:0007669"/>
    <property type="project" value="TreeGrafter"/>
</dbReference>
<dbReference type="FunFam" id="3.40.50.1980:FF:000001">
    <property type="entry name" value="Histidinol dehydrogenase"/>
    <property type="match status" value="1"/>
</dbReference>
<feature type="binding site" evidence="7">
    <location>
        <position position="190"/>
    </location>
    <ligand>
        <name>NAD(+)</name>
        <dbReference type="ChEBI" id="CHEBI:57540"/>
    </ligand>
</feature>
<feature type="binding site" evidence="8">
    <location>
        <position position="236"/>
    </location>
    <ligand>
        <name>substrate</name>
    </ligand>
</feature>
<feature type="binding site" evidence="8">
    <location>
        <position position="261"/>
    </location>
    <ligand>
        <name>substrate</name>
    </ligand>
</feature>
<feature type="binding site" evidence="9">
    <location>
        <position position="363"/>
    </location>
    <ligand>
        <name>Zn(2+)</name>
        <dbReference type="ChEBI" id="CHEBI:29105"/>
    </ligand>
</feature>
<evidence type="ECO:0000256" key="8">
    <source>
        <dbReference type="PIRSR" id="PIRSR000099-3"/>
    </source>
</evidence>
<accession>A0AAQ3LCF3</accession>
<feature type="binding site" evidence="9">
    <location>
        <position position="261"/>
    </location>
    <ligand>
        <name>Zn(2+)</name>
        <dbReference type="ChEBI" id="CHEBI:29105"/>
    </ligand>
</feature>
<feature type="binding site" evidence="8">
    <location>
        <position position="422"/>
    </location>
    <ligand>
        <name>substrate</name>
    </ligand>
</feature>
<dbReference type="GO" id="GO:0000105">
    <property type="term" value="P:L-histidine biosynthetic process"/>
    <property type="evidence" value="ECO:0007669"/>
    <property type="project" value="InterPro"/>
</dbReference>
<dbReference type="PANTHER" id="PTHR21256:SF2">
    <property type="entry name" value="HISTIDINE BIOSYNTHESIS TRIFUNCTIONAL PROTEIN"/>
    <property type="match status" value="1"/>
</dbReference>
<dbReference type="EMBL" id="CP136920">
    <property type="protein sequence ID" value="WOO43514.1"/>
    <property type="molecule type" value="Genomic_DNA"/>
</dbReference>
<dbReference type="InterPro" id="IPR022695">
    <property type="entry name" value="Histidinol_DH_monofunct"/>
</dbReference>
<dbReference type="PROSITE" id="PS00611">
    <property type="entry name" value="HISOL_DEHYDROGENASE"/>
    <property type="match status" value="1"/>
</dbReference>
<comment type="cofactor">
    <cofactor evidence="9">
        <name>Zn(2+)</name>
        <dbReference type="ChEBI" id="CHEBI:29105"/>
    </cofactor>
    <text evidence="9">Binds 1 zinc ion per subunit.</text>
</comment>
<dbReference type="KEGG" id="puo:RZN69_10485"/>
<dbReference type="Proteomes" id="UP001304300">
    <property type="component" value="Chromosome"/>
</dbReference>
<feature type="binding site" evidence="7">
    <location>
        <position position="213"/>
    </location>
    <ligand>
        <name>NAD(+)</name>
        <dbReference type="ChEBI" id="CHEBI:57540"/>
    </ligand>
</feature>
<feature type="active site" description="Proton acceptor" evidence="6">
    <location>
        <position position="327"/>
    </location>
</feature>
<proteinExistence type="inferred from homology"/>
<dbReference type="GO" id="GO:0051287">
    <property type="term" value="F:NAD binding"/>
    <property type="evidence" value="ECO:0007669"/>
    <property type="project" value="InterPro"/>
</dbReference>
<dbReference type="InterPro" id="IPR001692">
    <property type="entry name" value="Histidinol_DH_CS"/>
</dbReference>
<reference evidence="11 12" key="1">
    <citation type="submission" date="2023-10" db="EMBL/GenBank/DDBJ databases">
        <title>Rubellicoccus peritrichatus gen. nov., sp. nov., isolated from an algae of coral reef tank.</title>
        <authorList>
            <person name="Luo J."/>
        </authorList>
    </citation>
    <scope>NUCLEOTIDE SEQUENCE [LARGE SCALE GENOMIC DNA]</scope>
    <source>
        <strain evidence="11 12">CR14</strain>
    </source>
</reference>
<dbReference type="CDD" id="cd06572">
    <property type="entry name" value="Histidinol_dh"/>
    <property type="match status" value="1"/>
</dbReference>
<feature type="binding site" evidence="9">
    <location>
        <position position="258"/>
    </location>
    <ligand>
        <name>Zn(2+)</name>
        <dbReference type="ChEBI" id="CHEBI:29105"/>
    </ligand>
</feature>
<feature type="binding site" evidence="7">
    <location>
        <position position="128"/>
    </location>
    <ligand>
        <name>NAD(+)</name>
        <dbReference type="ChEBI" id="CHEBI:57540"/>
    </ligand>
</feature>
<keyword evidence="3 9" id="KW-0862">Zinc</keyword>
<dbReference type="GO" id="GO:0004399">
    <property type="term" value="F:histidinol dehydrogenase activity"/>
    <property type="evidence" value="ECO:0007669"/>
    <property type="project" value="UniProtKB-EC"/>
</dbReference>
<feature type="binding site" evidence="8">
    <location>
        <position position="363"/>
    </location>
    <ligand>
        <name>substrate</name>
    </ligand>
</feature>
<comment type="similarity">
    <text evidence="1 5 10">Belongs to the histidinol dehydrogenase family.</text>
</comment>
<keyword evidence="4 5" id="KW-0560">Oxidoreductase</keyword>
<feature type="binding site" evidence="9">
    <location>
        <position position="422"/>
    </location>
    <ligand>
        <name>Zn(2+)</name>
        <dbReference type="ChEBI" id="CHEBI:29105"/>
    </ligand>
</feature>
<sequence length="432" mass="45994">MKLLETSAKGFQKKLEKLCGQIRSGGGIEKAVADVIDQVESRGDAAVCEYTEKFDGAKLTPAKLRLSDAEIAVASKALPAAQRKALRDSLKCVIDFHKKTKPKSWRAKNPHGATVGEEFYPIQRVGLYVPGGQVPLVSTVVMTVALAKLAGCPEIVVCTPPQADGSVNSALLSALSICGATEVYRVGGIQAIAAMAHGTKKIPAVDKIYGPGNAYVTEAKRQLFGVAGIDLLPGPSEVLVLADKTANPAYIAADLLAQAEHGSGKEKVYFVTTHRKLIDKVKSELAKQAETLSHAKEALDVIATKAIAVVAGSLDEAVEVANYIAPEHLELHVADVEQRSLVKKITTAGAILLGSETPTVLGDFTAGPSHTLPTDRTGRFFGGLQLIDFMRRTSIVKYDSKSASKAWPTVRAFSEMESLDAHGRSLQMRVES</sequence>
<feature type="binding site" evidence="8">
    <location>
        <position position="328"/>
    </location>
    <ligand>
        <name>substrate</name>
    </ligand>
</feature>
<protein>
    <submittedName>
        <fullName evidence="11">Histidinol dehydrogenase</fullName>
        <ecNumber evidence="11">1.1.1.23</ecNumber>
    </submittedName>
</protein>
<evidence type="ECO:0000313" key="11">
    <source>
        <dbReference type="EMBL" id="WOO43514.1"/>
    </source>
</evidence>
<feature type="binding site" evidence="8">
    <location>
        <position position="258"/>
    </location>
    <ligand>
        <name>substrate</name>
    </ligand>
</feature>
<organism evidence="11 12">
    <name type="scientific">Rubellicoccus peritrichatus</name>
    <dbReference type="NCBI Taxonomy" id="3080537"/>
    <lineage>
        <taxon>Bacteria</taxon>
        <taxon>Pseudomonadati</taxon>
        <taxon>Verrucomicrobiota</taxon>
        <taxon>Opitutia</taxon>
        <taxon>Puniceicoccales</taxon>
        <taxon>Cerasicoccaceae</taxon>
        <taxon>Rubellicoccus</taxon>
    </lineage>
</organism>
<keyword evidence="7" id="KW-0520">NAD</keyword>
<dbReference type="PIRSF" id="PIRSF000099">
    <property type="entry name" value="Histidinol_dh"/>
    <property type="match status" value="1"/>
</dbReference>
<dbReference type="NCBIfam" id="TIGR00069">
    <property type="entry name" value="hisD"/>
    <property type="match status" value="1"/>
</dbReference>